<dbReference type="Pfam" id="PF13189">
    <property type="entry name" value="Cytidylate_kin2"/>
    <property type="match status" value="1"/>
</dbReference>
<proteinExistence type="predicted"/>
<dbReference type="SUPFAM" id="SSF52540">
    <property type="entry name" value="P-loop containing nucleoside triphosphate hydrolases"/>
    <property type="match status" value="1"/>
</dbReference>
<keyword evidence="1" id="KW-0418">Kinase</keyword>
<evidence type="ECO:0000313" key="1">
    <source>
        <dbReference type="EMBL" id="QKN23675.1"/>
    </source>
</evidence>
<dbReference type="Proteomes" id="UP000501316">
    <property type="component" value="Chromosome"/>
</dbReference>
<dbReference type="InterPro" id="IPR027417">
    <property type="entry name" value="P-loop_NTPase"/>
</dbReference>
<name>A0A859DQE9_9FIRM</name>
<dbReference type="AlphaFoldDB" id="A0A859DQE9"/>
<dbReference type="KEGG" id="clf:GJQ69_03785"/>
<keyword evidence="1" id="KW-0808">Transferase</keyword>
<accession>A0A859DQE9</accession>
<sequence length="201" mass="23002">MKGVFLMSHHVISISRQFGSGGHEISEKLAKKLGLPFYDKELITRAAQESGLSVDTLKASDERYDSAVPEDERKTYFGLSNSDTLFVAQAKIIHRIAHQEDCIIIGRCSDVILLDDDVSLLRVFIHAPLQDRIQRIRRLHNLSAQDAQLMIRKSDQERRRYYSCYTEKAWGNQENYDISLNSSYWGIDRCVDLLAHTASLL</sequence>
<evidence type="ECO:0000313" key="2">
    <source>
        <dbReference type="Proteomes" id="UP000501316"/>
    </source>
</evidence>
<protein>
    <submittedName>
        <fullName evidence="1">Cytidylate kinase-like family protein</fullName>
    </submittedName>
</protein>
<gene>
    <name evidence="1" type="ORF">GJQ69_03785</name>
</gene>
<dbReference type="Gene3D" id="3.40.50.300">
    <property type="entry name" value="P-loop containing nucleotide triphosphate hydrolases"/>
    <property type="match status" value="1"/>
</dbReference>
<reference evidence="1 2" key="1">
    <citation type="submission" date="2019-11" db="EMBL/GenBank/DDBJ databases">
        <authorList>
            <person name="Ren C."/>
            <person name="Wang H."/>
            <person name="Xu Y."/>
        </authorList>
    </citation>
    <scope>NUCLEOTIDE SEQUENCE [LARGE SCALE GENOMIC DNA]</scope>
    <source>
        <strain evidence="1 2">LBM 19010</strain>
    </source>
</reference>
<dbReference type="EMBL" id="CP046051">
    <property type="protein sequence ID" value="QKN23675.1"/>
    <property type="molecule type" value="Genomic_DNA"/>
</dbReference>
<dbReference type="GO" id="GO:0016301">
    <property type="term" value="F:kinase activity"/>
    <property type="evidence" value="ECO:0007669"/>
    <property type="project" value="UniProtKB-KW"/>
</dbReference>
<organism evidence="1 2">
    <name type="scientific">Caproicibacterium lactatifermentans</name>
    <dbReference type="NCBI Taxonomy" id="2666138"/>
    <lineage>
        <taxon>Bacteria</taxon>
        <taxon>Bacillati</taxon>
        <taxon>Bacillota</taxon>
        <taxon>Clostridia</taxon>
        <taxon>Eubacteriales</taxon>
        <taxon>Oscillospiraceae</taxon>
        <taxon>Caproicibacterium</taxon>
    </lineage>
</organism>